<evidence type="ECO:0000313" key="2">
    <source>
        <dbReference type="EMBL" id="NNU33560.1"/>
    </source>
</evidence>
<comment type="caution">
    <text evidence="2">The sequence shown here is derived from an EMBL/GenBank/DDBJ whole genome shotgun (WGS) entry which is preliminary data.</text>
</comment>
<dbReference type="Proteomes" id="UP000566071">
    <property type="component" value="Unassembled WGS sequence"/>
</dbReference>
<reference evidence="2 3" key="1">
    <citation type="submission" date="2020-05" db="EMBL/GenBank/DDBJ databases">
        <authorList>
            <person name="Khan S.A."/>
            <person name="Jeon C.O."/>
            <person name="Chun B.H."/>
        </authorList>
    </citation>
    <scope>NUCLEOTIDE SEQUENCE [LARGE SCALE GENOMIC DNA]</scope>
    <source>
        <strain evidence="2 3">S1162</strain>
    </source>
</reference>
<keyword evidence="1" id="KW-0732">Signal</keyword>
<feature type="chain" id="PRO_5045618251" evidence="1">
    <location>
        <begin position="22"/>
        <end position="157"/>
    </location>
</feature>
<keyword evidence="3" id="KW-1185">Reference proteome</keyword>
<evidence type="ECO:0000256" key="1">
    <source>
        <dbReference type="SAM" id="SignalP"/>
    </source>
</evidence>
<protein>
    <submittedName>
        <fullName evidence="2">Uncharacterized protein</fullName>
    </submittedName>
</protein>
<dbReference type="RefSeq" id="WP_217452061.1">
    <property type="nucleotide sequence ID" value="NZ_JABFCR010000013.1"/>
</dbReference>
<name>A0ABX1W3K0_9SPHI</name>
<gene>
    <name evidence="2" type="ORF">HK413_04315</name>
</gene>
<feature type="signal peptide" evidence="1">
    <location>
        <begin position="1"/>
        <end position="21"/>
    </location>
</feature>
<accession>A0ABX1W3K0</accession>
<evidence type="ECO:0000313" key="3">
    <source>
        <dbReference type="Proteomes" id="UP000566071"/>
    </source>
</evidence>
<sequence>MKRLLLTLVLAAFVMAGCNQASTTKTKADSVSTTSAKFLAAPPAGAIVHETLDGLSETDALTMIKNFQTSAANEIHPKTSFFIKKDMVMLLNKMLASEIAAPLTGGRNYHTDGIRIYFGKESLSSPDIRLIVVSTKDSIVFIPPPPGIPSTPGQDAP</sequence>
<dbReference type="PROSITE" id="PS51257">
    <property type="entry name" value="PROKAR_LIPOPROTEIN"/>
    <property type="match status" value="1"/>
</dbReference>
<proteinExistence type="predicted"/>
<dbReference type="EMBL" id="JABFCR010000013">
    <property type="protein sequence ID" value="NNU33560.1"/>
    <property type="molecule type" value="Genomic_DNA"/>
</dbReference>
<organism evidence="2 3">
    <name type="scientific">Mucilaginibacter humi</name>
    <dbReference type="NCBI Taxonomy" id="2732510"/>
    <lineage>
        <taxon>Bacteria</taxon>
        <taxon>Pseudomonadati</taxon>
        <taxon>Bacteroidota</taxon>
        <taxon>Sphingobacteriia</taxon>
        <taxon>Sphingobacteriales</taxon>
        <taxon>Sphingobacteriaceae</taxon>
        <taxon>Mucilaginibacter</taxon>
    </lineage>
</organism>